<dbReference type="InterPro" id="IPR014025">
    <property type="entry name" value="Glutaredoxin_subgr"/>
</dbReference>
<gene>
    <name evidence="3" type="ORF">ASEP1449_LOCUS3621</name>
</gene>
<sequence length="100" mass="10718">MVNPAEFVKAAIGSSAVVVFSKSWCPYCTTTKNTFRKLNVDAKIIELDSIDNGSDIQSALASLTGQRTVPSVFVHGHHLGGNDDTQHAARSGKLQKMLGM</sequence>
<accession>A0A7S2U8V3</accession>
<name>A0A7S2U8V3_9STRA</name>
<reference evidence="3" key="1">
    <citation type="submission" date="2021-01" db="EMBL/GenBank/DDBJ databases">
        <authorList>
            <person name="Corre E."/>
            <person name="Pelletier E."/>
            <person name="Niang G."/>
            <person name="Scheremetjew M."/>
            <person name="Finn R."/>
            <person name="Kale V."/>
            <person name="Holt S."/>
            <person name="Cochrane G."/>
            <person name="Meng A."/>
            <person name="Brown T."/>
            <person name="Cohen L."/>
        </authorList>
    </citation>
    <scope>NUCLEOTIDE SEQUENCE</scope>
    <source>
        <strain evidence="3">CCMP2084</strain>
    </source>
</reference>
<dbReference type="Gene3D" id="3.40.30.10">
    <property type="entry name" value="Glutaredoxin"/>
    <property type="match status" value="1"/>
</dbReference>
<dbReference type="EMBL" id="HBHQ01005417">
    <property type="protein sequence ID" value="CAD9811796.1"/>
    <property type="molecule type" value="Transcribed_RNA"/>
</dbReference>
<dbReference type="InterPro" id="IPR011899">
    <property type="entry name" value="Glutaredoxin_euk/vir"/>
</dbReference>
<dbReference type="GO" id="GO:0005737">
    <property type="term" value="C:cytoplasm"/>
    <property type="evidence" value="ECO:0007669"/>
    <property type="project" value="TreeGrafter"/>
</dbReference>
<evidence type="ECO:0000313" key="3">
    <source>
        <dbReference type="EMBL" id="CAD9811796.1"/>
    </source>
</evidence>
<dbReference type="NCBIfam" id="TIGR02180">
    <property type="entry name" value="GRX_euk"/>
    <property type="match status" value="1"/>
</dbReference>
<keyword evidence="1" id="KW-0676">Redox-active center</keyword>
<dbReference type="PANTHER" id="PTHR45694:SF18">
    <property type="entry name" value="GLUTAREDOXIN-1-RELATED"/>
    <property type="match status" value="1"/>
</dbReference>
<dbReference type="PANTHER" id="PTHR45694">
    <property type="entry name" value="GLUTAREDOXIN 2"/>
    <property type="match status" value="1"/>
</dbReference>
<evidence type="ECO:0000259" key="2">
    <source>
        <dbReference type="Pfam" id="PF00462"/>
    </source>
</evidence>
<dbReference type="InterPro" id="IPR002109">
    <property type="entry name" value="Glutaredoxin"/>
</dbReference>
<feature type="domain" description="Glutaredoxin" evidence="2">
    <location>
        <begin position="17"/>
        <end position="78"/>
    </location>
</feature>
<dbReference type="AlphaFoldDB" id="A0A7S2U8V3"/>
<dbReference type="Pfam" id="PF00462">
    <property type="entry name" value="Glutaredoxin"/>
    <property type="match status" value="1"/>
</dbReference>
<dbReference type="PRINTS" id="PR00160">
    <property type="entry name" value="GLUTAREDOXIN"/>
</dbReference>
<dbReference type="GO" id="GO:0015038">
    <property type="term" value="F:glutathione disulfide oxidoreductase activity"/>
    <property type="evidence" value="ECO:0007669"/>
    <property type="project" value="TreeGrafter"/>
</dbReference>
<protein>
    <recommendedName>
        <fullName evidence="2">Glutaredoxin domain-containing protein</fullName>
    </recommendedName>
</protein>
<dbReference type="FunFam" id="3.40.30.10:FF:000026">
    <property type="entry name" value="Glutaredoxin 2"/>
    <property type="match status" value="1"/>
</dbReference>
<dbReference type="InterPro" id="IPR036249">
    <property type="entry name" value="Thioredoxin-like_sf"/>
</dbReference>
<organism evidence="3">
    <name type="scientific">Attheya septentrionalis</name>
    <dbReference type="NCBI Taxonomy" id="420275"/>
    <lineage>
        <taxon>Eukaryota</taxon>
        <taxon>Sar</taxon>
        <taxon>Stramenopiles</taxon>
        <taxon>Ochrophyta</taxon>
        <taxon>Bacillariophyta</taxon>
        <taxon>Coscinodiscophyceae</taxon>
        <taxon>Chaetocerotophycidae</taxon>
        <taxon>Chaetocerotales</taxon>
        <taxon>Attheyaceae</taxon>
        <taxon>Attheya</taxon>
    </lineage>
</organism>
<proteinExistence type="predicted"/>
<dbReference type="GO" id="GO:0034599">
    <property type="term" value="P:cellular response to oxidative stress"/>
    <property type="evidence" value="ECO:0007669"/>
    <property type="project" value="TreeGrafter"/>
</dbReference>
<dbReference type="CDD" id="cd03419">
    <property type="entry name" value="GRX_GRXh_1_2_like"/>
    <property type="match status" value="1"/>
</dbReference>
<dbReference type="SUPFAM" id="SSF52833">
    <property type="entry name" value="Thioredoxin-like"/>
    <property type="match status" value="1"/>
</dbReference>
<dbReference type="PROSITE" id="PS51354">
    <property type="entry name" value="GLUTAREDOXIN_2"/>
    <property type="match status" value="1"/>
</dbReference>
<evidence type="ECO:0000256" key="1">
    <source>
        <dbReference type="ARBA" id="ARBA00023284"/>
    </source>
</evidence>